<dbReference type="GeneID" id="4555789"/>
<reference evidence="1 2" key="1">
    <citation type="journal article" date="2005" name="Proc. Natl. Acad. Sci. U.S.A.">
        <title>The complete genomes and proteomes of 27 Staphylococcus aureus bacteriophages.</title>
        <authorList>
            <person name="Kwan T."/>
            <person name="Liu J."/>
            <person name="Dubow M."/>
            <person name="Gros P."/>
            <person name="Pelletier J."/>
        </authorList>
    </citation>
    <scope>NUCLEOTIDE SEQUENCE</scope>
</reference>
<dbReference type="EMBL" id="AY954950">
    <property type="protein sequence ID" value="AAX90754.1"/>
    <property type="molecule type" value="Genomic_DNA"/>
</dbReference>
<protein>
    <submittedName>
        <fullName evidence="1">ORF153</fullName>
    </submittedName>
</protein>
<dbReference type="RefSeq" id="YP_239508.1">
    <property type="nucleotide sequence ID" value="NC_007047.1"/>
</dbReference>
<evidence type="ECO:0000313" key="2">
    <source>
        <dbReference type="Proteomes" id="UP000000918"/>
    </source>
</evidence>
<name>Q4ZE18_9CAUD</name>
<dbReference type="KEGG" id="vg:4555789"/>
<sequence>MGTASAYSSCNVIKSNVKDVFNELSTVLIILLRKNSLSLILPSIIAGAS</sequence>
<proteinExistence type="predicted"/>
<accession>Q4ZE18</accession>
<evidence type="ECO:0000313" key="1">
    <source>
        <dbReference type="EMBL" id="AAX90754.1"/>
    </source>
</evidence>
<dbReference type="Proteomes" id="UP000000918">
    <property type="component" value="Genome"/>
</dbReference>
<organism evidence="1 2">
    <name type="scientific">Staphylococcus phage 187</name>
    <dbReference type="NCBI Taxonomy" id="2908096"/>
    <lineage>
        <taxon>Viruses</taxon>
        <taxon>Duplodnaviria</taxon>
        <taxon>Heunggongvirae</taxon>
        <taxon>Uroviricota</taxon>
        <taxon>Caudoviricetes</taxon>
        <taxon>Azeredovirinae</taxon>
        <taxon>Phietavirus</taxon>
        <taxon>Phietavirus pv187</taxon>
    </lineage>
</organism>
<keyword evidence="2" id="KW-1185">Reference proteome</keyword>